<comment type="caution">
    <text evidence="2">The sequence shown here is derived from an EMBL/GenBank/DDBJ whole genome shotgun (WGS) entry which is preliminary data.</text>
</comment>
<dbReference type="EMBL" id="NWSH01000713">
    <property type="protein sequence ID" value="PCG74654.1"/>
    <property type="molecule type" value="Genomic_DNA"/>
</dbReference>
<evidence type="ECO:0000313" key="2">
    <source>
        <dbReference type="EMBL" id="PCG74654.1"/>
    </source>
</evidence>
<proteinExistence type="predicted"/>
<reference evidence="2" key="1">
    <citation type="submission" date="2017-09" db="EMBL/GenBank/DDBJ databases">
        <title>Contemporary evolution of a Lepidopteran species, Heliothis virescens, in response to modern agricultural practices.</title>
        <authorList>
            <person name="Fritz M.L."/>
            <person name="Deyonke A.M."/>
            <person name="Papanicolaou A."/>
            <person name="Micinski S."/>
            <person name="Westbrook J."/>
            <person name="Gould F."/>
        </authorList>
    </citation>
    <scope>NUCLEOTIDE SEQUENCE [LARGE SCALE GENOMIC DNA]</scope>
    <source>
        <strain evidence="2">HvINT-</strain>
        <tissue evidence="2">Whole body</tissue>
    </source>
</reference>
<gene>
    <name evidence="2" type="ORF">B5V51_13005</name>
</gene>
<sequence>MGTITHQDNVNRRLRTQEYAMKHMNRTDAIKDPSFSCRSDIITTSLYCECKDCLKFCCYAKPIQCIDPYLIDMRFTHWIYEGLVAASKTQTVAAPSVDEDEPKNKRQMNLAQAKQKDKEMEKKKKGKKRANFHVLVAMISPNDIEDDSVTVAPEKNEEEPKENDKNVSKTQG</sequence>
<feature type="compositionally biased region" description="Basic and acidic residues" evidence="1">
    <location>
        <begin position="162"/>
        <end position="172"/>
    </location>
</feature>
<protein>
    <submittedName>
        <fullName evidence="2">Uncharacterized protein</fullName>
    </submittedName>
</protein>
<organism evidence="2">
    <name type="scientific">Heliothis virescens</name>
    <name type="common">Tobacco budworm moth</name>
    <dbReference type="NCBI Taxonomy" id="7102"/>
    <lineage>
        <taxon>Eukaryota</taxon>
        <taxon>Metazoa</taxon>
        <taxon>Ecdysozoa</taxon>
        <taxon>Arthropoda</taxon>
        <taxon>Hexapoda</taxon>
        <taxon>Insecta</taxon>
        <taxon>Pterygota</taxon>
        <taxon>Neoptera</taxon>
        <taxon>Endopterygota</taxon>
        <taxon>Lepidoptera</taxon>
        <taxon>Glossata</taxon>
        <taxon>Ditrysia</taxon>
        <taxon>Noctuoidea</taxon>
        <taxon>Noctuidae</taxon>
        <taxon>Heliothinae</taxon>
        <taxon>Heliothis</taxon>
    </lineage>
</organism>
<dbReference type="AlphaFoldDB" id="A0A2A4JSR6"/>
<accession>A0A2A4JSR6</accession>
<evidence type="ECO:0000256" key="1">
    <source>
        <dbReference type="SAM" id="MobiDB-lite"/>
    </source>
</evidence>
<feature type="region of interest" description="Disordered" evidence="1">
    <location>
        <begin position="94"/>
        <end position="132"/>
    </location>
</feature>
<feature type="region of interest" description="Disordered" evidence="1">
    <location>
        <begin position="145"/>
        <end position="172"/>
    </location>
</feature>
<name>A0A2A4JSR6_HELVI</name>